<evidence type="ECO:0000256" key="3">
    <source>
        <dbReference type="ARBA" id="ARBA00022475"/>
    </source>
</evidence>
<keyword evidence="7" id="KW-0547">Nucleotide-binding</keyword>
<dbReference type="VEuPathDB" id="TrichDB:TVAGG3_1024840"/>
<name>A2DNF4_TRIV3</name>
<organism evidence="17 18">
    <name type="scientific">Trichomonas vaginalis (strain ATCC PRA-98 / G3)</name>
    <dbReference type="NCBI Taxonomy" id="412133"/>
    <lineage>
        <taxon>Eukaryota</taxon>
        <taxon>Metamonada</taxon>
        <taxon>Parabasalia</taxon>
        <taxon>Trichomonadida</taxon>
        <taxon>Trichomonadidae</taxon>
        <taxon>Trichomonas</taxon>
    </lineage>
</organism>
<keyword evidence="11" id="KW-0472">Membrane</keyword>
<evidence type="ECO:0000313" key="17">
    <source>
        <dbReference type="EMBL" id="EAY18142.1"/>
    </source>
</evidence>
<keyword evidence="10" id="KW-1133">Transmembrane helix</keyword>
<protein>
    <recommendedName>
        <fullName evidence="2">receptor protein-tyrosine kinase</fullName>
        <ecNumber evidence="2">2.7.10.1</ecNumber>
    </recommendedName>
</protein>
<comment type="subcellular location">
    <subcellularLocation>
        <location evidence="1">Cell membrane</location>
        <topology evidence="1">Single-pass type I membrane protein</topology>
    </subcellularLocation>
</comment>
<evidence type="ECO:0000256" key="5">
    <source>
        <dbReference type="ARBA" id="ARBA00022692"/>
    </source>
</evidence>
<keyword evidence="6" id="KW-0732">Signal</keyword>
<evidence type="ECO:0000313" key="18">
    <source>
        <dbReference type="Proteomes" id="UP000001542"/>
    </source>
</evidence>
<sequence>MVAGTGGGCCKHYSSITGNGGGIKGEDGVLTINPGCLNERCNDKIEGTCLNTILTGGNQTSGGIDANSTQISAKFGIGGYLGFGKSRPSGGSGYYGGGYGIDSNCIISCGAGGSSFVSGLIECDAINESSSGFDNILHTHQPVHYSGYKFTDAIMLDGGNSEIPQPESTIFYDGACQITILSDFISFFITCQVSFISSQTFFLSFVIFIQS</sequence>
<evidence type="ECO:0000256" key="2">
    <source>
        <dbReference type="ARBA" id="ARBA00011902"/>
    </source>
</evidence>
<dbReference type="GO" id="GO:0005886">
    <property type="term" value="C:plasma membrane"/>
    <property type="evidence" value="ECO:0007669"/>
    <property type="project" value="UniProtKB-SubCell"/>
</dbReference>
<evidence type="ECO:0000256" key="11">
    <source>
        <dbReference type="ARBA" id="ARBA00023136"/>
    </source>
</evidence>
<dbReference type="Pfam" id="PF12810">
    <property type="entry name" value="ALK_LTK_GRD"/>
    <property type="match status" value="1"/>
</dbReference>
<evidence type="ECO:0000256" key="8">
    <source>
        <dbReference type="ARBA" id="ARBA00022777"/>
    </source>
</evidence>
<dbReference type="AlphaFoldDB" id="A2DNF4"/>
<keyword evidence="15" id="KW-0325">Glycoprotein</keyword>
<keyword evidence="9" id="KW-0067">ATP-binding</keyword>
<dbReference type="EMBL" id="DS113222">
    <property type="protein sequence ID" value="EAY18142.1"/>
    <property type="molecule type" value="Genomic_DNA"/>
</dbReference>
<evidence type="ECO:0000256" key="7">
    <source>
        <dbReference type="ARBA" id="ARBA00022741"/>
    </source>
</evidence>
<evidence type="ECO:0000256" key="1">
    <source>
        <dbReference type="ARBA" id="ARBA00004251"/>
    </source>
</evidence>
<keyword evidence="8" id="KW-0418">Kinase</keyword>
<keyword evidence="13" id="KW-1015">Disulfide bond</keyword>
<reference evidence="17" key="1">
    <citation type="submission" date="2006-10" db="EMBL/GenBank/DDBJ databases">
        <authorList>
            <person name="Amadeo P."/>
            <person name="Zhao Q."/>
            <person name="Wortman J."/>
            <person name="Fraser-Liggett C."/>
            <person name="Carlton J."/>
        </authorList>
    </citation>
    <scope>NUCLEOTIDE SEQUENCE</scope>
    <source>
        <strain evidence="17">G3</strain>
    </source>
</reference>
<dbReference type="Proteomes" id="UP000001542">
    <property type="component" value="Unassembled WGS sequence"/>
</dbReference>
<keyword evidence="5" id="KW-0812">Transmembrane</keyword>
<dbReference type="InterPro" id="IPR055163">
    <property type="entry name" value="ALK/LTK-like_GRD"/>
</dbReference>
<proteinExistence type="predicted"/>
<dbReference type="VEuPathDB" id="TrichDB:TVAG_306640"/>
<evidence type="ECO:0000256" key="12">
    <source>
        <dbReference type="ARBA" id="ARBA00023137"/>
    </source>
</evidence>
<dbReference type="GO" id="GO:0005524">
    <property type="term" value="F:ATP binding"/>
    <property type="evidence" value="ECO:0007669"/>
    <property type="project" value="UniProtKB-KW"/>
</dbReference>
<dbReference type="KEGG" id="tva:5463646"/>
<evidence type="ECO:0000256" key="10">
    <source>
        <dbReference type="ARBA" id="ARBA00022989"/>
    </source>
</evidence>
<evidence type="ECO:0000256" key="14">
    <source>
        <dbReference type="ARBA" id="ARBA00023170"/>
    </source>
</evidence>
<dbReference type="GO" id="GO:0004714">
    <property type="term" value="F:transmembrane receptor protein tyrosine kinase activity"/>
    <property type="evidence" value="ECO:0007669"/>
    <property type="project" value="UniProtKB-EC"/>
</dbReference>
<keyword evidence="3" id="KW-1003">Cell membrane</keyword>
<reference evidence="17" key="2">
    <citation type="journal article" date="2007" name="Science">
        <title>Draft genome sequence of the sexually transmitted pathogen Trichomonas vaginalis.</title>
        <authorList>
            <person name="Carlton J.M."/>
            <person name="Hirt R.P."/>
            <person name="Silva J.C."/>
            <person name="Delcher A.L."/>
            <person name="Schatz M."/>
            <person name="Zhao Q."/>
            <person name="Wortman J.R."/>
            <person name="Bidwell S.L."/>
            <person name="Alsmark U.C.M."/>
            <person name="Besteiro S."/>
            <person name="Sicheritz-Ponten T."/>
            <person name="Noel C.J."/>
            <person name="Dacks J.B."/>
            <person name="Foster P.G."/>
            <person name="Simillion C."/>
            <person name="Van de Peer Y."/>
            <person name="Miranda-Saavedra D."/>
            <person name="Barton G.J."/>
            <person name="Westrop G.D."/>
            <person name="Mueller S."/>
            <person name="Dessi D."/>
            <person name="Fiori P.L."/>
            <person name="Ren Q."/>
            <person name="Paulsen I."/>
            <person name="Zhang H."/>
            <person name="Bastida-Corcuera F.D."/>
            <person name="Simoes-Barbosa A."/>
            <person name="Brown M.T."/>
            <person name="Hayes R.D."/>
            <person name="Mukherjee M."/>
            <person name="Okumura C.Y."/>
            <person name="Schneider R."/>
            <person name="Smith A.J."/>
            <person name="Vanacova S."/>
            <person name="Villalvazo M."/>
            <person name="Haas B.J."/>
            <person name="Pertea M."/>
            <person name="Feldblyum T.V."/>
            <person name="Utterback T.R."/>
            <person name="Shu C.L."/>
            <person name="Osoegawa K."/>
            <person name="de Jong P.J."/>
            <person name="Hrdy I."/>
            <person name="Horvathova L."/>
            <person name="Zubacova Z."/>
            <person name="Dolezal P."/>
            <person name="Malik S.B."/>
            <person name="Logsdon J.M. Jr."/>
            <person name="Henze K."/>
            <person name="Gupta A."/>
            <person name="Wang C.C."/>
            <person name="Dunne R.L."/>
            <person name="Upcroft J.A."/>
            <person name="Upcroft P."/>
            <person name="White O."/>
            <person name="Salzberg S.L."/>
            <person name="Tang P."/>
            <person name="Chiu C.-H."/>
            <person name="Lee Y.-S."/>
            <person name="Embley T.M."/>
            <person name="Coombs G.H."/>
            <person name="Mottram J.C."/>
            <person name="Tachezy J."/>
            <person name="Fraser-Liggett C.M."/>
            <person name="Johnson P.J."/>
        </authorList>
    </citation>
    <scope>NUCLEOTIDE SEQUENCE [LARGE SCALE GENOMIC DNA]</scope>
    <source>
        <strain evidence="17">G3</strain>
    </source>
</reference>
<keyword evidence="14" id="KW-0675">Receptor</keyword>
<keyword evidence="4" id="KW-0808">Transferase</keyword>
<dbReference type="InParanoid" id="A2DNF4"/>
<evidence type="ECO:0000256" key="13">
    <source>
        <dbReference type="ARBA" id="ARBA00023157"/>
    </source>
</evidence>
<feature type="domain" description="ALK/LTK-like glycine-rich" evidence="16">
    <location>
        <begin position="1"/>
        <end position="181"/>
    </location>
</feature>
<dbReference type="RefSeq" id="XP_001579128.1">
    <property type="nucleotide sequence ID" value="XM_001579078.1"/>
</dbReference>
<evidence type="ECO:0000256" key="9">
    <source>
        <dbReference type="ARBA" id="ARBA00022840"/>
    </source>
</evidence>
<evidence type="ECO:0000259" key="16">
    <source>
        <dbReference type="Pfam" id="PF12810"/>
    </source>
</evidence>
<gene>
    <name evidence="17" type="ORF">TVAG_306640</name>
</gene>
<evidence type="ECO:0000256" key="6">
    <source>
        <dbReference type="ARBA" id="ARBA00022729"/>
    </source>
</evidence>
<evidence type="ECO:0000256" key="4">
    <source>
        <dbReference type="ARBA" id="ARBA00022679"/>
    </source>
</evidence>
<evidence type="ECO:0000256" key="15">
    <source>
        <dbReference type="ARBA" id="ARBA00023180"/>
    </source>
</evidence>
<keyword evidence="12" id="KW-0829">Tyrosine-protein kinase</keyword>
<accession>A2DNF4</accession>
<keyword evidence="18" id="KW-1185">Reference proteome</keyword>
<dbReference type="EC" id="2.7.10.1" evidence="2"/>